<dbReference type="SUPFAM" id="SSF51735">
    <property type="entry name" value="NAD(P)-binding Rossmann-fold domains"/>
    <property type="match status" value="1"/>
</dbReference>
<sequence>MAPDLNSTKDLFVFLGKSVFSVLEDMVFTLIPKPQKNVAGEIVLITGAGSGLGRLLALKFASLGSVLVLWDINKEGTEETCEMAQAAGATRVYAYTCDCSQREEVYRVADQVKREVGDVSILINNAGIVTGKNFLDCPDELIEKSFDVNFKAHLWTYKAFLPAMIANDHGHLVCISSSAGLTGVNGLADYCASKFAAFGFAEAVFAETVAQKQMGIKTTIVCPLLINTGMFEGCTTKFPSLLPVLEPEYAVRKIVDAILQEKVYLYIPRVLYFLVFLKRLPWRRLTMPIAPRPMPLQANQAGNPDRVLSINSIRPFGWLASWSRQQVAPNVGHEGRVAKERRWSFSGAEPGSGVRPRKIPRVGDLEKAIWAPSRHLKPYHEHPTKKTSIHVGRRTTGDEVSGSKPEDYQNHIRTATDASCINSNLGTNKEIESTSREVVRTRKYICHSK</sequence>
<name>A0A9L0TQQ8_HORSE</name>
<comment type="similarity">
    <text evidence="1 4">Belongs to the short-chain dehydrogenases/reductases (SDR) family.</text>
</comment>
<dbReference type="GO" id="GO:0000785">
    <property type="term" value="C:chromatin"/>
    <property type="evidence" value="ECO:0007669"/>
    <property type="project" value="Ensembl"/>
</dbReference>
<proteinExistence type="inferred from homology"/>
<protein>
    <submittedName>
        <fullName evidence="6">Short chain dehydrogenase/reductase family 16C member 5</fullName>
    </submittedName>
</protein>
<dbReference type="GO" id="GO:0045814">
    <property type="term" value="P:negative regulation of gene expression, epigenetic"/>
    <property type="evidence" value="ECO:0007669"/>
    <property type="project" value="Ensembl"/>
</dbReference>
<dbReference type="GO" id="GO:0005634">
    <property type="term" value="C:nucleus"/>
    <property type="evidence" value="ECO:0007669"/>
    <property type="project" value="Ensembl"/>
</dbReference>
<dbReference type="GO" id="GO:0005811">
    <property type="term" value="C:lipid droplet"/>
    <property type="evidence" value="ECO:0000318"/>
    <property type="project" value="GO_Central"/>
</dbReference>
<dbReference type="GO" id="GO:0042572">
    <property type="term" value="P:retinol metabolic process"/>
    <property type="evidence" value="ECO:0000318"/>
    <property type="project" value="GO_Central"/>
</dbReference>
<dbReference type="PANTHER" id="PTHR24322:SF728">
    <property type="entry name" value="EPIDERMAL RETINOL DEHYDROGENASE 2"/>
    <property type="match status" value="1"/>
</dbReference>
<reference evidence="6 7" key="1">
    <citation type="journal article" date="2009" name="Science">
        <title>Genome sequence, comparative analysis, and population genetics of the domestic horse.</title>
        <authorList>
            <consortium name="Broad Institute Genome Sequencing Platform"/>
            <consortium name="Broad Institute Whole Genome Assembly Team"/>
            <person name="Wade C.M."/>
            <person name="Giulotto E."/>
            <person name="Sigurdsson S."/>
            <person name="Zoli M."/>
            <person name="Gnerre S."/>
            <person name="Imsland F."/>
            <person name="Lear T.L."/>
            <person name="Adelson D.L."/>
            <person name="Bailey E."/>
            <person name="Bellone R.R."/>
            <person name="Bloecker H."/>
            <person name="Distl O."/>
            <person name="Edgar R.C."/>
            <person name="Garber M."/>
            <person name="Leeb T."/>
            <person name="Mauceli E."/>
            <person name="MacLeod J.N."/>
            <person name="Penedo M.C.T."/>
            <person name="Raison J.M."/>
            <person name="Sharpe T."/>
            <person name="Vogel J."/>
            <person name="Andersson L."/>
            <person name="Antczak D.F."/>
            <person name="Biagi T."/>
            <person name="Binns M.M."/>
            <person name="Chowdhary B.P."/>
            <person name="Coleman S.J."/>
            <person name="Della Valle G."/>
            <person name="Fryc S."/>
            <person name="Guerin G."/>
            <person name="Hasegawa T."/>
            <person name="Hill E.W."/>
            <person name="Jurka J."/>
            <person name="Kiialainen A."/>
            <person name="Lindgren G."/>
            <person name="Liu J."/>
            <person name="Magnani E."/>
            <person name="Mickelson J.R."/>
            <person name="Murray J."/>
            <person name="Nergadze S.G."/>
            <person name="Onofrio R."/>
            <person name="Pedroni S."/>
            <person name="Piras M.F."/>
            <person name="Raudsepp T."/>
            <person name="Rocchi M."/>
            <person name="Roeed K.H."/>
            <person name="Ryder O.A."/>
            <person name="Searle S."/>
            <person name="Skow L."/>
            <person name="Swinburne J.E."/>
            <person name="Syvaenen A.C."/>
            <person name="Tozaki T."/>
            <person name="Valberg S.J."/>
            <person name="Vaudin M."/>
            <person name="White J.R."/>
            <person name="Zody M.C."/>
            <person name="Lander E.S."/>
            <person name="Lindblad-Toh K."/>
        </authorList>
    </citation>
    <scope>NUCLEOTIDE SEQUENCE [LARGE SCALE GENOMIC DNA]</scope>
    <source>
        <strain evidence="6 7">Thoroughbred</strain>
    </source>
</reference>
<evidence type="ECO:0000256" key="1">
    <source>
        <dbReference type="ARBA" id="ARBA00006484"/>
    </source>
</evidence>
<keyword evidence="2" id="KW-0560">Oxidoreductase</keyword>
<evidence type="ECO:0000256" key="5">
    <source>
        <dbReference type="SAM" id="MobiDB-lite"/>
    </source>
</evidence>
<dbReference type="GO" id="GO:0004745">
    <property type="term" value="F:all-trans-retinol dehydrogenase (NAD+) activity"/>
    <property type="evidence" value="ECO:0000318"/>
    <property type="project" value="GO_Central"/>
</dbReference>
<dbReference type="GO" id="GO:0042574">
    <property type="term" value="P:retinal metabolic process"/>
    <property type="evidence" value="ECO:0000318"/>
    <property type="project" value="GO_Central"/>
</dbReference>
<dbReference type="PANTHER" id="PTHR24322">
    <property type="entry name" value="PKSB"/>
    <property type="match status" value="1"/>
</dbReference>
<reference evidence="6" key="2">
    <citation type="submission" date="2025-08" db="UniProtKB">
        <authorList>
            <consortium name="Ensembl"/>
        </authorList>
    </citation>
    <scope>IDENTIFICATION</scope>
    <source>
        <strain evidence="6">Thoroughbred</strain>
    </source>
</reference>
<dbReference type="CDD" id="cd05339">
    <property type="entry name" value="17beta-HSDXI-like_SDR_c"/>
    <property type="match status" value="1"/>
</dbReference>
<dbReference type="PRINTS" id="PR00081">
    <property type="entry name" value="GDHRDH"/>
</dbReference>
<dbReference type="FunFam" id="3.40.50.720:FF:000202">
    <property type="entry name" value="Short-chain dehydrogenase/reductase family 16C member 6"/>
    <property type="match status" value="1"/>
</dbReference>
<dbReference type="GO" id="GO:0017053">
    <property type="term" value="C:transcription repressor complex"/>
    <property type="evidence" value="ECO:0007669"/>
    <property type="project" value="Ensembl"/>
</dbReference>
<dbReference type="GO" id="GO:0005886">
    <property type="term" value="C:plasma membrane"/>
    <property type="evidence" value="ECO:0007669"/>
    <property type="project" value="Ensembl"/>
</dbReference>
<keyword evidence="3" id="KW-0520">NAD</keyword>
<dbReference type="InterPro" id="IPR002347">
    <property type="entry name" value="SDR_fam"/>
</dbReference>
<organism evidence="6 7">
    <name type="scientific">Equus caballus</name>
    <name type="common">Horse</name>
    <dbReference type="NCBI Taxonomy" id="9796"/>
    <lineage>
        <taxon>Eukaryota</taxon>
        <taxon>Metazoa</taxon>
        <taxon>Chordata</taxon>
        <taxon>Craniata</taxon>
        <taxon>Vertebrata</taxon>
        <taxon>Euteleostomi</taxon>
        <taxon>Mammalia</taxon>
        <taxon>Eutheria</taxon>
        <taxon>Laurasiatheria</taxon>
        <taxon>Perissodactyla</taxon>
        <taxon>Equidae</taxon>
        <taxon>Equus</taxon>
    </lineage>
</organism>
<dbReference type="GeneTree" id="ENSGT00940000156731"/>
<dbReference type="GO" id="GO:0003714">
    <property type="term" value="F:transcription corepressor activity"/>
    <property type="evidence" value="ECO:0007669"/>
    <property type="project" value="Ensembl"/>
</dbReference>
<keyword evidence="7" id="KW-1185">Reference proteome</keyword>
<dbReference type="InterPro" id="IPR036291">
    <property type="entry name" value="NAD(P)-bd_dom_sf"/>
</dbReference>
<dbReference type="Gene3D" id="3.40.50.720">
    <property type="entry name" value="NAD(P)-binding Rossmann-like Domain"/>
    <property type="match status" value="1"/>
</dbReference>
<dbReference type="GO" id="GO:0005789">
    <property type="term" value="C:endoplasmic reticulum membrane"/>
    <property type="evidence" value="ECO:0007669"/>
    <property type="project" value="Ensembl"/>
</dbReference>
<dbReference type="AlphaFoldDB" id="A0A9L0TQQ8"/>
<dbReference type="Pfam" id="PF00106">
    <property type="entry name" value="adh_short"/>
    <property type="match status" value="1"/>
</dbReference>
<evidence type="ECO:0000256" key="2">
    <source>
        <dbReference type="ARBA" id="ARBA00023002"/>
    </source>
</evidence>
<evidence type="ECO:0000313" key="6">
    <source>
        <dbReference type="Ensembl" id="ENSECAP00000090606.1"/>
    </source>
</evidence>
<gene>
    <name evidence="6" type="primary">SDR16C5</name>
</gene>
<evidence type="ECO:0000256" key="4">
    <source>
        <dbReference type="RuleBase" id="RU000363"/>
    </source>
</evidence>
<evidence type="ECO:0000256" key="3">
    <source>
        <dbReference type="ARBA" id="ARBA00023027"/>
    </source>
</evidence>
<dbReference type="Proteomes" id="UP000002281">
    <property type="component" value="Chromosome 9"/>
</dbReference>
<accession>A0A9L0TQQ8</accession>
<dbReference type="PRINTS" id="PR00080">
    <property type="entry name" value="SDRFAMILY"/>
</dbReference>
<reference evidence="6" key="3">
    <citation type="submission" date="2025-09" db="UniProtKB">
        <authorList>
            <consortium name="Ensembl"/>
        </authorList>
    </citation>
    <scope>IDENTIFICATION</scope>
    <source>
        <strain evidence="6">Thoroughbred</strain>
    </source>
</reference>
<evidence type="ECO:0000313" key="7">
    <source>
        <dbReference type="Proteomes" id="UP000002281"/>
    </source>
</evidence>
<dbReference type="GO" id="GO:0061629">
    <property type="term" value="F:RNA polymerase II-specific DNA-binding transcription factor binding"/>
    <property type="evidence" value="ECO:0007669"/>
    <property type="project" value="Ensembl"/>
</dbReference>
<dbReference type="OrthoDB" id="10253736at2759"/>
<feature type="region of interest" description="Disordered" evidence="5">
    <location>
        <begin position="378"/>
        <end position="407"/>
    </location>
</feature>
<dbReference type="GO" id="GO:0000122">
    <property type="term" value="P:negative regulation of transcription by RNA polymerase II"/>
    <property type="evidence" value="ECO:0007669"/>
    <property type="project" value="Ensembl"/>
</dbReference>
<dbReference type="Ensembl" id="ENSECAT00000115578.1">
    <property type="protein sequence ID" value="ENSECAP00000090606.1"/>
    <property type="gene ID" value="ENSECAG00000008479.4"/>
</dbReference>
<dbReference type="GO" id="GO:0043616">
    <property type="term" value="P:keratinocyte proliferation"/>
    <property type="evidence" value="ECO:0007669"/>
    <property type="project" value="Ensembl"/>
</dbReference>